<protein>
    <submittedName>
        <fullName evidence="1">Uncharacterized protein</fullName>
    </submittedName>
</protein>
<evidence type="ECO:0000313" key="2">
    <source>
        <dbReference type="Proteomes" id="UP000235392"/>
    </source>
</evidence>
<gene>
    <name evidence="1" type="ORF">PCASD_24972</name>
</gene>
<sequence length="114" mass="11864">MARQPDGGYSPLPIMAVIPMALMVGITLEDCTDPPEASPNGGYSPLAIMAPMAGTAPLAIPGCWETAPTHQRPVLVSIEASTDTGLWRVGTVPQRPGLAKGAALSHSWLLEDCT</sequence>
<dbReference type="Proteomes" id="UP000235392">
    <property type="component" value="Unassembled WGS sequence"/>
</dbReference>
<comment type="caution">
    <text evidence="1">The sequence shown here is derived from an EMBL/GenBank/DDBJ whole genome shotgun (WGS) entry which is preliminary data.</text>
</comment>
<organism evidence="1 2">
    <name type="scientific">Puccinia coronata f. sp. avenae</name>
    <dbReference type="NCBI Taxonomy" id="200324"/>
    <lineage>
        <taxon>Eukaryota</taxon>
        <taxon>Fungi</taxon>
        <taxon>Dikarya</taxon>
        <taxon>Basidiomycota</taxon>
        <taxon>Pucciniomycotina</taxon>
        <taxon>Pucciniomycetes</taxon>
        <taxon>Pucciniales</taxon>
        <taxon>Pucciniaceae</taxon>
        <taxon>Puccinia</taxon>
    </lineage>
</organism>
<reference evidence="1 2" key="1">
    <citation type="submission" date="2017-11" db="EMBL/GenBank/DDBJ databases">
        <title>De novo assembly and phasing of dikaryotic genomes from two isolates of Puccinia coronata f. sp. avenae, the causal agent of oat crown rust.</title>
        <authorList>
            <person name="Miller M.E."/>
            <person name="Zhang Y."/>
            <person name="Omidvar V."/>
            <person name="Sperschneider J."/>
            <person name="Schwessinger B."/>
            <person name="Raley C."/>
            <person name="Palmer J.M."/>
            <person name="Garnica D."/>
            <person name="Upadhyaya N."/>
            <person name="Rathjen J."/>
            <person name="Taylor J.M."/>
            <person name="Park R.F."/>
            <person name="Dodds P.N."/>
            <person name="Hirsch C.D."/>
            <person name="Kianian S.F."/>
            <person name="Figueroa M."/>
        </authorList>
    </citation>
    <scope>NUCLEOTIDE SEQUENCE [LARGE SCALE GENOMIC DNA]</scope>
    <source>
        <strain evidence="1">12SD80</strain>
    </source>
</reference>
<evidence type="ECO:0000313" key="1">
    <source>
        <dbReference type="EMBL" id="PLW19277.1"/>
    </source>
</evidence>
<accession>A0A2N5T1D8</accession>
<dbReference type="EMBL" id="PGCI01000717">
    <property type="protein sequence ID" value="PLW19277.1"/>
    <property type="molecule type" value="Genomic_DNA"/>
</dbReference>
<dbReference type="AlphaFoldDB" id="A0A2N5T1D8"/>
<name>A0A2N5T1D8_9BASI</name>
<proteinExistence type="predicted"/>